<accession>A0A261EWI7</accession>
<protein>
    <submittedName>
        <fullName evidence="2">Uncharacterized protein</fullName>
    </submittedName>
</protein>
<dbReference type="EMBL" id="MWWR01000012">
    <property type="protein sequence ID" value="OZG51036.1"/>
    <property type="molecule type" value="Genomic_DNA"/>
</dbReference>
<keyword evidence="1" id="KW-0732">Signal</keyword>
<dbReference type="OrthoDB" id="3244646at2"/>
<reference evidence="2 3" key="1">
    <citation type="journal article" date="2017" name="BMC Genomics">
        <title>Comparative genomic and phylogenomic analyses of the Bifidobacteriaceae family.</title>
        <authorList>
            <person name="Lugli G.A."/>
            <person name="Milani C."/>
            <person name="Turroni F."/>
            <person name="Duranti S."/>
            <person name="Mancabelli L."/>
            <person name="Mangifesta M."/>
            <person name="Ferrario C."/>
            <person name="Modesto M."/>
            <person name="Mattarelli P."/>
            <person name="Jiri K."/>
            <person name="van Sinderen D."/>
            <person name="Ventura M."/>
        </authorList>
    </citation>
    <scope>NUCLEOTIDE SEQUENCE [LARGE SCALE GENOMIC DNA]</scope>
    <source>
        <strain evidence="2 3">DSM 24742</strain>
    </source>
</reference>
<keyword evidence="3" id="KW-1185">Reference proteome</keyword>
<organism evidence="2 3">
    <name type="scientific">Pseudoscardovia radai</name>
    <dbReference type="NCBI Taxonomy" id="987066"/>
    <lineage>
        <taxon>Bacteria</taxon>
        <taxon>Bacillati</taxon>
        <taxon>Actinomycetota</taxon>
        <taxon>Actinomycetes</taxon>
        <taxon>Bifidobacteriales</taxon>
        <taxon>Bifidobacteriaceae</taxon>
        <taxon>Pseudoscardovia</taxon>
    </lineage>
</organism>
<feature type="chain" id="PRO_5038552221" evidence="1">
    <location>
        <begin position="28"/>
        <end position="290"/>
    </location>
</feature>
<dbReference type="AlphaFoldDB" id="A0A261EWI7"/>
<evidence type="ECO:0000313" key="3">
    <source>
        <dbReference type="Proteomes" id="UP000216725"/>
    </source>
</evidence>
<evidence type="ECO:0000256" key="1">
    <source>
        <dbReference type="SAM" id="SignalP"/>
    </source>
</evidence>
<dbReference type="Proteomes" id="UP000216725">
    <property type="component" value="Unassembled WGS sequence"/>
</dbReference>
<name>A0A261EWI7_9BIFI</name>
<sequence length="290" mass="30408">MAVHPHPALRTALSAALVIPLVFSAAACGGSSNASGSSSDSSSSGSGSSWISTVDWSAHPATDTDLSLYGAVNAPIAISDLLAHTSSVNIATDGDTITDPSQLTTSDAQLSSNTTYDTMTFDSTLGSLSMTVGFSFYQDETSTVANAFNDGWWKISLDSTSSSTIDSLINVEPTTEDEAGVSDEGSVRLNAIIRQYGAPSSIWYFDSQFDPAKASEGGAYDLVWERDSYAFDVVVQDIVSDGSTVADAAGFGYYPANAWGREKEQLQSGLTDSQGGNLVFKDFQDVASQL</sequence>
<comment type="caution">
    <text evidence="2">The sequence shown here is derived from an EMBL/GenBank/DDBJ whole genome shotgun (WGS) entry which is preliminary data.</text>
</comment>
<proteinExistence type="predicted"/>
<gene>
    <name evidence="2" type="ORF">PSRA_1330</name>
</gene>
<feature type="signal peptide" evidence="1">
    <location>
        <begin position="1"/>
        <end position="27"/>
    </location>
</feature>
<dbReference type="RefSeq" id="WP_143516384.1">
    <property type="nucleotide sequence ID" value="NZ_JBKZBO010000015.1"/>
</dbReference>
<evidence type="ECO:0000313" key="2">
    <source>
        <dbReference type="EMBL" id="OZG51036.1"/>
    </source>
</evidence>